<dbReference type="Proteomes" id="UP000034076">
    <property type="component" value="Unassembled WGS sequence"/>
</dbReference>
<dbReference type="GO" id="GO:0005524">
    <property type="term" value="F:ATP binding"/>
    <property type="evidence" value="ECO:0007669"/>
    <property type="project" value="UniProtKB-KW"/>
</dbReference>
<dbReference type="CDD" id="cd03215">
    <property type="entry name" value="ABC_Carb_Monos_II"/>
    <property type="match status" value="1"/>
</dbReference>
<dbReference type="EMBL" id="LAYJ01000018">
    <property type="protein sequence ID" value="KKI52384.1"/>
    <property type="molecule type" value="Genomic_DNA"/>
</dbReference>
<sequence>MGETVLQVKGLTNDKVKDVSFEVKRGEILGFGGLVGAGRTEVMQALFGADRVESGEVYLNGKQIRIKNPGEALDHGIGLIPEDRKNQGVLLGLSIKENVTFSSLKQAMKGPFVDNKKDSAIANEYIGKLQIKTPSVNQLVKNLSGGNQQKVVLAKVLATKCDVIIFDEPTRGIDVGAKQEIYNLMRHLADEEGKTILMVSSEMPELIGMSDRILVMRFGQVAGELKREEFSQELILEYASGLIGG</sequence>
<protein>
    <submittedName>
        <fullName evidence="10">Ribose ABC transport system, ATP-binding protein RbsA</fullName>
    </submittedName>
</protein>
<dbReference type="Gene3D" id="3.40.50.300">
    <property type="entry name" value="P-loop containing nucleotide triphosphate hydrolases"/>
    <property type="match status" value="1"/>
</dbReference>
<evidence type="ECO:0000259" key="9">
    <source>
        <dbReference type="PROSITE" id="PS50893"/>
    </source>
</evidence>
<organism evidence="10 11">
    <name type="scientific">Christensenella hongkongensis</name>
    <dbReference type="NCBI Taxonomy" id="270498"/>
    <lineage>
        <taxon>Bacteria</taxon>
        <taxon>Bacillati</taxon>
        <taxon>Bacillota</taxon>
        <taxon>Clostridia</taxon>
        <taxon>Christensenellales</taxon>
        <taxon>Christensenellaceae</taxon>
        <taxon>Christensenella</taxon>
    </lineage>
</organism>
<evidence type="ECO:0000256" key="3">
    <source>
        <dbReference type="ARBA" id="ARBA00022597"/>
    </source>
</evidence>
<dbReference type="SUPFAM" id="SSF52540">
    <property type="entry name" value="P-loop containing nucleoside triphosphate hydrolases"/>
    <property type="match status" value="1"/>
</dbReference>
<feature type="domain" description="ABC transporter" evidence="9">
    <location>
        <begin position="1"/>
        <end position="243"/>
    </location>
</feature>
<reference evidence="10 11" key="1">
    <citation type="submission" date="2015-04" db="EMBL/GenBank/DDBJ databases">
        <title>Draft genome sequence of bacteremic isolate Catabacter hongkongensis type strain HKU16T.</title>
        <authorList>
            <person name="Lau S.K."/>
            <person name="Teng J.L."/>
            <person name="Huang Y."/>
            <person name="Curreem S.O."/>
            <person name="Tsui S.K."/>
            <person name="Woo P.C."/>
        </authorList>
    </citation>
    <scope>NUCLEOTIDE SEQUENCE [LARGE SCALE GENOMIC DNA]</scope>
    <source>
        <strain evidence="10 11">HKU16</strain>
    </source>
</reference>
<keyword evidence="8" id="KW-0472">Membrane</keyword>
<dbReference type="Pfam" id="PF00005">
    <property type="entry name" value="ABC_tran"/>
    <property type="match status" value="1"/>
</dbReference>
<evidence type="ECO:0000256" key="8">
    <source>
        <dbReference type="ARBA" id="ARBA00023136"/>
    </source>
</evidence>
<evidence type="ECO:0000256" key="4">
    <source>
        <dbReference type="ARBA" id="ARBA00022737"/>
    </source>
</evidence>
<keyword evidence="6 10" id="KW-0067">ATP-binding</keyword>
<dbReference type="PROSITE" id="PS50893">
    <property type="entry name" value="ABC_TRANSPORTER_2"/>
    <property type="match status" value="1"/>
</dbReference>
<keyword evidence="2" id="KW-1003">Cell membrane</keyword>
<comment type="caution">
    <text evidence="10">The sequence shown here is derived from an EMBL/GenBank/DDBJ whole genome shotgun (WGS) entry which is preliminary data.</text>
</comment>
<proteinExistence type="predicted"/>
<dbReference type="InterPro" id="IPR003439">
    <property type="entry name" value="ABC_transporter-like_ATP-bd"/>
</dbReference>
<keyword evidence="3" id="KW-0762">Sugar transport</keyword>
<gene>
    <name evidence="10" type="ORF">CHK_0104</name>
</gene>
<accession>A0A0M2NIM2</accession>
<evidence type="ECO:0000256" key="6">
    <source>
        <dbReference type="ARBA" id="ARBA00022840"/>
    </source>
</evidence>
<keyword evidence="11" id="KW-1185">Reference proteome</keyword>
<dbReference type="AlphaFoldDB" id="A0A0M2NIM2"/>
<name>A0A0M2NIM2_9FIRM</name>
<evidence type="ECO:0000313" key="10">
    <source>
        <dbReference type="EMBL" id="KKI52384.1"/>
    </source>
</evidence>
<dbReference type="InterPro" id="IPR050107">
    <property type="entry name" value="ABC_carbohydrate_import_ATPase"/>
</dbReference>
<evidence type="ECO:0000313" key="11">
    <source>
        <dbReference type="Proteomes" id="UP000034076"/>
    </source>
</evidence>
<keyword evidence="4" id="KW-0677">Repeat</keyword>
<dbReference type="InterPro" id="IPR017871">
    <property type="entry name" value="ABC_transporter-like_CS"/>
</dbReference>
<keyword evidence="5" id="KW-0547">Nucleotide-binding</keyword>
<dbReference type="PROSITE" id="PS00211">
    <property type="entry name" value="ABC_TRANSPORTER_1"/>
    <property type="match status" value="1"/>
</dbReference>
<evidence type="ECO:0000256" key="7">
    <source>
        <dbReference type="ARBA" id="ARBA00022967"/>
    </source>
</evidence>
<dbReference type="InterPro" id="IPR027417">
    <property type="entry name" value="P-loop_NTPase"/>
</dbReference>
<keyword evidence="1" id="KW-0813">Transport</keyword>
<dbReference type="GO" id="GO:0016887">
    <property type="term" value="F:ATP hydrolysis activity"/>
    <property type="evidence" value="ECO:0007669"/>
    <property type="project" value="InterPro"/>
</dbReference>
<dbReference type="SMART" id="SM00382">
    <property type="entry name" value="AAA"/>
    <property type="match status" value="1"/>
</dbReference>
<keyword evidence="7" id="KW-1278">Translocase</keyword>
<evidence type="ECO:0000256" key="5">
    <source>
        <dbReference type="ARBA" id="ARBA00022741"/>
    </source>
</evidence>
<dbReference type="PANTHER" id="PTHR43790">
    <property type="entry name" value="CARBOHYDRATE TRANSPORT ATP-BINDING PROTEIN MG119-RELATED"/>
    <property type="match status" value="1"/>
</dbReference>
<evidence type="ECO:0000256" key="1">
    <source>
        <dbReference type="ARBA" id="ARBA00022448"/>
    </source>
</evidence>
<evidence type="ECO:0000256" key="2">
    <source>
        <dbReference type="ARBA" id="ARBA00022475"/>
    </source>
</evidence>
<dbReference type="PANTHER" id="PTHR43790:SF3">
    <property type="entry name" value="D-ALLOSE IMPORT ATP-BINDING PROTEIN ALSA-RELATED"/>
    <property type="match status" value="1"/>
</dbReference>
<dbReference type="InterPro" id="IPR003593">
    <property type="entry name" value="AAA+_ATPase"/>
</dbReference>
<dbReference type="FunFam" id="3.40.50.300:FF:000126">
    <property type="entry name" value="Galactose/methyl galactoside import ATP-binding protein MglA"/>
    <property type="match status" value="1"/>
</dbReference>
<dbReference type="STRING" id="270498.CHK_0104"/>